<proteinExistence type="predicted"/>
<organism evidence="1 2">
    <name type="scientific">Edwardsiella anguillarum ET080813</name>
    <dbReference type="NCBI Taxonomy" id="667120"/>
    <lineage>
        <taxon>Bacteria</taxon>
        <taxon>Pseudomonadati</taxon>
        <taxon>Pseudomonadota</taxon>
        <taxon>Gammaproteobacteria</taxon>
        <taxon>Enterobacterales</taxon>
        <taxon>Hafniaceae</taxon>
        <taxon>Edwardsiella</taxon>
    </lineage>
</organism>
<gene>
    <name evidence="1" type="ORF">ETEE_3892</name>
</gene>
<name>A0A076LUD3_9GAMM</name>
<evidence type="ECO:0000313" key="2">
    <source>
        <dbReference type="Proteomes" id="UP000028681"/>
    </source>
</evidence>
<dbReference type="EMBL" id="CP006664">
    <property type="protein sequence ID" value="AIJ10302.1"/>
    <property type="molecule type" value="Genomic_DNA"/>
</dbReference>
<sequence length="42" mass="5032">MIYIDATYIYIYLSCWLQHRKNNFVRATDLLMSSNNKAIFSL</sequence>
<accession>A0A076LUD3</accession>
<dbReference type="KEGG" id="ete:ETEE_3892"/>
<protein>
    <submittedName>
        <fullName evidence="1">Uncharacterized protein</fullName>
    </submittedName>
</protein>
<dbReference type="AlphaFoldDB" id="A0A076LUD3"/>
<dbReference type="Proteomes" id="UP000028681">
    <property type="component" value="Chromosome"/>
</dbReference>
<reference evidence="1 2" key="1">
    <citation type="journal article" date="2012" name="PLoS ONE">
        <title>Edwardsiella comparative phylogenomics reveal the new intra/inter-species taxonomic relationships, virulence evolution and niche adaptation mechanisms.</title>
        <authorList>
            <person name="Yang M."/>
            <person name="Lv Y."/>
            <person name="Xiao J."/>
            <person name="Wu H."/>
            <person name="Zheng H."/>
            <person name="Liu Q."/>
            <person name="Zhang Y."/>
            <person name="Wang Q."/>
        </authorList>
    </citation>
    <scope>NUCLEOTIDE SEQUENCE [LARGE SCALE GENOMIC DNA]</scope>
    <source>
        <strain evidence="2">080813</strain>
    </source>
</reference>
<dbReference type="HOGENOM" id="CLU_3250762_0_0_6"/>
<evidence type="ECO:0000313" key="1">
    <source>
        <dbReference type="EMBL" id="AIJ10302.1"/>
    </source>
</evidence>